<keyword evidence="1" id="KW-1133">Transmembrane helix</keyword>
<dbReference type="RefSeq" id="WP_321172061.1">
    <property type="nucleotide sequence ID" value="NZ_CP041305.1"/>
</dbReference>
<feature type="transmembrane region" description="Helical" evidence="1">
    <location>
        <begin position="53"/>
        <end position="82"/>
    </location>
</feature>
<name>A0A0Q3VIH0_9BACI</name>
<evidence type="ECO:0000256" key="1">
    <source>
        <dbReference type="SAM" id="Phobius"/>
    </source>
</evidence>
<organism evidence="2 3">
    <name type="scientific">Cytobacillus solani</name>
    <dbReference type="NCBI Taxonomy" id="1637975"/>
    <lineage>
        <taxon>Bacteria</taxon>
        <taxon>Bacillati</taxon>
        <taxon>Bacillota</taxon>
        <taxon>Bacilli</taxon>
        <taxon>Bacillales</taxon>
        <taxon>Bacillaceae</taxon>
        <taxon>Cytobacillus</taxon>
    </lineage>
</organism>
<keyword evidence="1" id="KW-0472">Membrane</keyword>
<dbReference type="AlphaFoldDB" id="A0A0Q3VIH0"/>
<accession>A0A0Q3VIH0</accession>
<comment type="caution">
    <text evidence="2">The sequence shown here is derived from an EMBL/GenBank/DDBJ whole genome shotgun (WGS) entry which is preliminary data.</text>
</comment>
<evidence type="ECO:0000313" key="3">
    <source>
        <dbReference type="Proteomes" id="UP000050996"/>
    </source>
</evidence>
<feature type="transmembrane region" description="Helical" evidence="1">
    <location>
        <begin position="12"/>
        <end position="32"/>
    </location>
</feature>
<feature type="transmembrane region" description="Helical" evidence="1">
    <location>
        <begin position="102"/>
        <end position="122"/>
    </location>
</feature>
<gene>
    <name evidence="2" type="ORF">AN957_16065</name>
</gene>
<keyword evidence="1" id="KW-0812">Transmembrane</keyword>
<reference evidence="2 3" key="1">
    <citation type="submission" date="2015-09" db="EMBL/GenBank/DDBJ databases">
        <title>Genome sequencing project for genomic taxonomy and phylogenomics of Bacillus-like bacteria.</title>
        <authorList>
            <person name="Liu B."/>
            <person name="Wang J."/>
            <person name="Zhu Y."/>
            <person name="Liu G."/>
            <person name="Chen Q."/>
            <person name="Chen Z."/>
            <person name="Lan J."/>
            <person name="Che J."/>
            <person name="Ge C."/>
            <person name="Shi H."/>
            <person name="Pan Z."/>
            <person name="Liu X."/>
        </authorList>
    </citation>
    <scope>NUCLEOTIDE SEQUENCE [LARGE SCALE GENOMIC DNA]</scope>
    <source>
        <strain evidence="2 3">FJAT-18043</strain>
    </source>
</reference>
<protein>
    <submittedName>
        <fullName evidence="2">Group-specific protein</fullName>
    </submittedName>
</protein>
<dbReference type="PATRIC" id="fig|1637975.4.peg.3117"/>
<keyword evidence="3" id="KW-1185">Reference proteome</keyword>
<proteinExistence type="predicted"/>
<dbReference type="STRING" id="1637975.AN957_16065"/>
<dbReference type="EMBL" id="LJIX01000006">
    <property type="protein sequence ID" value="KQL19930.1"/>
    <property type="molecule type" value="Genomic_DNA"/>
</dbReference>
<evidence type="ECO:0000313" key="2">
    <source>
        <dbReference type="EMBL" id="KQL19930.1"/>
    </source>
</evidence>
<dbReference type="Proteomes" id="UP000050996">
    <property type="component" value="Unassembled WGS sequence"/>
</dbReference>
<sequence length="131" mass="15160">MREKELLLMDTGWIISLIVGGVFMVLILAIAIPMDRKHIVRENGKINFKKTKIYLRWNVFDTLTLCLAIYAIICVQVLNLLISNGQNVENNFVQFFTNQAQVWTLVSMIYLISRVSLTLKAIKERWGDQID</sequence>